<dbReference type="GO" id="GO:0016747">
    <property type="term" value="F:acyltransferase activity, transferring groups other than amino-acyl groups"/>
    <property type="evidence" value="ECO:0007669"/>
    <property type="project" value="InterPro"/>
</dbReference>
<dbReference type="AlphaFoldDB" id="A0A8T0HGS9"/>
<feature type="domain" description="N-acetyltransferase" evidence="1">
    <location>
        <begin position="147"/>
        <end position="319"/>
    </location>
</feature>
<dbReference type="CDD" id="cd04301">
    <property type="entry name" value="NAT_SF"/>
    <property type="match status" value="1"/>
</dbReference>
<dbReference type="Gene3D" id="3.40.630.30">
    <property type="match status" value="1"/>
</dbReference>
<sequence>MGYSALSYGIPGFYDAVAWAAQHTARAEQHRIGSSGCVKFKQRREGQCVRCSGQQFVPDEITPWISQPASVTSRRPLFSPRKTCSEANLGPSDKVWVISASTSEELLAAATLRAQIFYTYPQADMTLSGIEGVKARVANDFLANDLLKTRVKSEFNRESKFDALDMRVKCLLAVCRQSTLESFSLSGGRVATPSHLVPPIVSSVGMNGDEPLVAIGTLDIQVQKSKKGAKSYFPVEQEDTLEQAYIFNVCVIKDARRMGVAKALMVAALKVAKEMELQILFVHVEANNQSALALYNSLGYAVEEEESVEVESLLKRPRRILLSFWVI</sequence>
<evidence type="ECO:0000313" key="2">
    <source>
        <dbReference type="EMBL" id="KAG0568262.1"/>
    </source>
</evidence>
<dbReference type="GO" id="GO:0009507">
    <property type="term" value="C:chloroplast"/>
    <property type="evidence" value="ECO:0007669"/>
    <property type="project" value="TreeGrafter"/>
</dbReference>
<evidence type="ECO:0000313" key="3">
    <source>
        <dbReference type="Proteomes" id="UP000822688"/>
    </source>
</evidence>
<organism evidence="2 3">
    <name type="scientific">Ceratodon purpureus</name>
    <name type="common">Fire moss</name>
    <name type="synonym">Dicranum purpureum</name>
    <dbReference type="NCBI Taxonomy" id="3225"/>
    <lineage>
        <taxon>Eukaryota</taxon>
        <taxon>Viridiplantae</taxon>
        <taxon>Streptophyta</taxon>
        <taxon>Embryophyta</taxon>
        <taxon>Bryophyta</taxon>
        <taxon>Bryophytina</taxon>
        <taxon>Bryopsida</taxon>
        <taxon>Dicranidae</taxon>
        <taxon>Pseudoditrichales</taxon>
        <taxon>Ditrichaceae</taxon>
        <taxon>Ceratodon</taxon>
    </lineage>
</organism>
<dbReference type="PROSITE" id="PS51186">
    <property type="entry name" value="GNAT"/>
    <property type="match status" value="1"/>
</dbReference>
<dbReference type="InterPro" id="IPR016181">
    <property type="entry name" value="Acyl_CoA_acyltransferase"/>
</dbReference>
<dbReference type="InterPro" id="IPR000182">
    <property type="entry name" value="GNAT_dom"/>
</dbReference>
<dbReference type="Pfam" id="PF00583">
    <property type="entry name" value="Acetyltransf_1"/>
    <property type="match status" value="1"/>
</dbReference>
<dbReference type="SUPFAM" id="SSF55729">
    <property type="entry name" value="Acyl-CoA N-acyltransferases (Nat)"/>
    <property type="match status" value="1"/>
</dbReference>
<comment type="caution">
    <text evidence="2">The sequence shown here is derived from an EMBL/GenBank/DDBJ whole genome shotgun (WGS) entry which is preliminary data.</text>
</comment>
<proteinExistence type="predicted"/>
<dbReference type="PANTHER" id="PTHR47876">
    <property type="entry name" value="OS08G0260000 PROTEIN"/>
    <property type="match status" value="1"/>
</dbReference>
<dbReference type="Proteomes" id="UP000822688">
    <property type="component" value="Chromosome 6"/>
</dbReference>
<accession>A0A8T0HGS9</accession>
<gene>
    <name evidence="2" type="ORF">KC19_6G007200</name>
</gene>
<dbReference type="PANTHER" id="PTHR47876:SF2">
    <property type="entry name" value="GCN5-RELATED N-ACETYLTRANSFERASE 7, CHLOROPLASTIC"/>
    <property type="match status" value="1"/>
</dbReference>
<dbReference type="EMBL" id="CM026427">
    <property type="protein sequence ID" value="KAG0568262.1"/>
    <property type="molecule type" value="Genomic_DNA"/>
</dbReference>
<protein>
    <recommendedName>
        <fullName evidence="1">N-acetyltransferase domain-containing protein</fullName>
    </recommendedName>
</protein>
<keyword evidence="3" id="KW-1185">Reference proteome</keyword>
<name>A0A8T0HGS9_CERPU</name>
<evidence type="ECO:0000259" key="1">
    <source>
        <dbReference type="PROSITE" id="PS51186"/>
    </source>
</evidence>
<reference evidence="2 3" key="1">
    <citation type="submission" date="2020-06" db="EMBL/GenBank/DDBJ databases">
        <title>WGS assembly of Ceratodon purpureus strain R40.</title>
        <authorList>
            <person name="Carey S.B."/>
            <person name="Jenkins J."/>
            <person name="Shu S."/>
            <person name="Lovell J.T."/>
            <person name="Sreedasyam A."/>
            <person name="Maumus F."/>
            <person name="Tiley G.P."/>
            <person name="Fernandez-Pozo N."/>
            <person name="Barry K."/>
            <person name="Chen C."/>
            <person name="Wang M."/>
            <person name="Lipzen A."/>
            <person name="Daum C."/>
            <person name="Saski C.A."/>
            <person name="Payton A.C."/>
            <person name="Mcbreen J.C."/>
            <person name="Conrad R.E."/>
            <person name="Kollar L.M."/>
            <person name="Olsson S."/>
            <person name="Huttunen S."/>
            <person name="Landis J.B."/>
            <person name="Wickett N.J."/>
            <person name="Johnson M.G."/>
            <person name="Rensing S.A."/>
            <person name="Grimwood J."/>
            <person name="Schmutz J."/>
            <person name="Mcdaniel S.F."/>
        </authorList>
    </citation>
    <scope>NUCLEOTIDE SEQUENCE [LARGE SCALE GENOMIC DNA]</scope>
    <source>
        <strain evidence="2 3">R40</strain>
    </source>
</reference>